<dbReference type="InterPro" id="IPR006876">
    <property type="entry name" value="LMBR1-like_membr_prot"/>
</dbReference>
<keyword evidence="9" id="KW-1185">Reference proteome</keyword>
<feature type="transmembrane region" description="Helical" evidence="7">
    <location>
        <begin position="530"/>
        <end position="549"/>
    </location>
</feature>
<comment type="subcellular location">
    <subcellularLocation>
        <location evidence="1">Membrane</location>
        <topology evidence="1">Multi-pass membrane protein</topology>
    </subcellularLocation>
</comment>
<dbReference type="Proteomes" id="UP000243498">
    <property type="component" value="Unassembled WGS sequence"/>
</dbReference>
<comment type="similarity">
    <text evidence="2">Belongs to the LIMR family.</text>
</comment>
<feature type="transmembrane region" description="Helical" evidence="7">
    <location>
        <begin position="582"/>
        <end position="599"/>
    </location>
</feature>
<dbReference type="InterPro" id="IPR051584">
    <property type="entry name" value="GPCR-associated_LMBR1"/>
</dbReference>
<dbReference type="OrthoDB" id="203099at2759"/>
<comment type="caution">
    <text evidence="8">The sequence shown here is derived from an EMBL/GenBank/DDBJ whole genome shotgun (WGS) entry which is preliminary data.</text>
</comment>
<dbReference type="AlphaFoldDB" id="A0A166W883"/>
<evidence type="ECO:0000256" key="2">
    <source>
        <dbReference type="ARBA" id="ARBA00010487"/>
    </source>
</evidence>
<dbReference type="Pfam" id="PF04791">
    <property type="entry name" value="LMBR1"/>
    <property type="match status" value="1"/>
</dbReference>
<dbReference type="EMBL" id="AZHC01000053">
    <property type="protein sequence ID" value="OAA34447.1"/>
    <property type="molecule type" value="Genomic_DNA"/>
</dbReference>
<feature type="transmembrane region" description="Helical" evidence="7">
    <location>
        <begin position="430"/>
        <end position="458"/>
    </location>
</feature>
<keyword evidence="5 7" id="KW-0472">Membrane</keyword>
<feature type="transmembrane region" description="Helical" evidence="7">
    <location>
        <begin position="172"/>
        <end position="192"/>
    </location>
</feature>
<organism evidence="8 9">
    <name type="scientific">Metarhizium rileyi (strain RCEF 4871)</name>
    <name type="common">Nomuraea rileyi</name>
    <dbReference type="NCBI Taxonomy" id="1649241"/>
    <lineage>
        <taxon>Eukaryota</taxon>
        <taxon>Fungi</taxon>
        <taxon>Dikarya</taxon>
        <taxon>Ascomycota</taxon>
        <taxon>Pezizomycotina</taxon>
        <taxon>Sordariomycetes</taxon>
        <taxon>Hypocreomycetidae</taxon>
        <taxon>Hypocreales</taxon>
        <taxon>Clavicipitaceae</taxon>
        <taxon>Metarhizium</taxon>
    </lineage>
</organism>
<keyword evidence="3 7" id="KW-0812">Transmembrane</keyword>
<feature type="transmembrane region" description="Helical" evidence="7">
    <location>
        <begin position="213"/>
        <end position="233"/>
    </location>
</feature>
<evidence type="ECO:0000256" key="7">
    <source>
        <dbReference type="SAM" id="Phobius"/>
    </source>
</evidence>
<feature type="transmembrane region" description="Helical" evidence="7">
    <location>
        <begin position="488"/>
        <end position="509"/>
    </location>
</feature>
<feature type="transmembrane region" description="Helical" evidence="7">
    <location>
        <begin position="122"/>
        <end position="143"/>
    </location>
</feature>
<dbReference type="PANTHER" id="PTHR21355">
    <property type="entry name" value="G-PROTEIN COUPLED RECEPTOR-ASSOCIATED PROTEIN LMBRD2"/>
    <property type="match status" value="1"/>
</dbReference>
<evidence type="ECO:0000313" key="8">
    <source>
        <dbReference type="EMBL" id="OAA34447.1"/>
    </source>
</evidence>
<proteinExistence type="inferred from homology"/>
<sequence length="769" mass="86905">MAPHLRRQHPVAVATPWIDCVASLETKGQYNYVRQRLDDATRPLWRAHGYRKLHISTRNRRAFSSSQRLNGLTYESLAMAHITSRAAPVGSIIFSIFALAIISVIVLLILRYYLPLRSTPGFYLIPIFFALWLPSIVVLLVPIDLASSAATDDETTRGIWLPERVVLVSWRITYWLTFVLTWAILPILGEYSDAGYHDPNDKLKYSLRRNAQFYAIVLCASAVGLVYVFIAYQPSILSLKGLVMTLAYCWGLVLAIYLMGHGLVAIPRRLIRYASISGRLRRLQSRAPKVHEQMEDTLVILEEIEAQVAELCRRKNGSALNFQEWIEELQDLGSIQPSQVPSGASTFGTDRRSIPPVITEKYLAELTRRFIRARHARSRYVDEWSRLVHEARDLQTVLDSAASKMLEFEEPSPHAGVWERTKILSPYTRYIFYYHVVPYAHVAFGLFLALASACVVWSELVRYTFPNLSVVRLSVVHHWVGNKPEVGFAGQVVSAFWICYMCAAALLSMTEVKVWRGRALVKRNTAYESAFWYSMQVAKLTIPLSYNFVTFLSKEVYEQTIFYRFLGQLLEKTAPGRWFDDLFPIVVLFPVVATLFGLYGKVRRVFVGIDVIDESGDSGPTYGTGSWREGRDLIERELGGSATYRRRGDTASRVALLGGPGNRAAPVLSIPAVRDSPVSPSRTPVPSANIRRSKQLPRAPLADDATEDDNMFVILGNRVKNTFEGIEAPRWMQDIKKPKWMGGDNDHAGSSQNDSDIRRWFGGGGQIRL</sequence>
<evidence type="ECO:0000256" key="3">
    <source>
        <dbReference type="ARBA" id="ARBA00022692"/>
    </source>
</evidence>
<feature type="transmembrane region" description="Helical" evidence="7">
    <location>
        <begin position="89"/>
        <end position="110"/>
    </location>
</feature>
<keyword evidence="4 7" id="KW-1133">Transmembrane helix</keyword>
<feature type="region of interest" description="Disordered" evidence="6">
    <location>
        <begin position="741"/>
        <end position="769"/>
    </location>
</feature>
<feature type="transmembrane region" description="Helical" evidence="7">
    <location>
        <begin position="245"/>
        <end position="266"/>
    </location>
</feature>
<dbReference type="GO" id="GO:0016020">
    <property type="term" value="C:membrane"/>
    <property type="evidence" value="ECO:0007669"/>
    <property type="project" value="UniProtKB-SubCell"/>
</dbReference>
<reference evidence="8 9" key="1">
    <citation type="journal article" date="2016" name="Genome Biol. Evol.">
        <title>Divergent and convergent evolution of fungal pathogenicity.</title>
        <authorList>
            <person name="Shang Y."/>
            <person name="Xiao G."/>
            <person name="Zheng P."/>
            <person name="Cen K."/>
            <person name="Zhan S."/>
            <person name="Wang C."/>
        </authorList>
    </citation>
    <scope>NUCLEOTIDE SEQUENCE [LARGE SCALE GENOMIC DNA]</scope>
    <source>
        <strain evidence="8 9">RCEF 4871</strain>
    </source>
</reference>
<evidence type="ECO:0000256" key="1">
    <source>
        <dbReference type="ARBA" id="ARBA00004141"/>
    </source>
</evidence>
<dbReference type="OMA" id="QLERICY"/>
<evidence type="ECO:0000256" key="4">
    <source>
        <dbReference type="ARBA" id="ARBA00022989"/>
    </source>
</evidence>
<feature type="region of interest" description="Disordered" evidence="6">
    <location>
        <begin position="673"/>
        <end position="703"/>
    </location>
</feature>
<dbReference type="PANTHER" id="PTHR21355:SF0">
    <property type="entry name" value="G-PROTEIN COUPLED RECEPTOR-ASSOCIATED PROTEIN LMBRD2"/>
    <property type="match status" value="1"/>
</dbReference>
<gene>
    <name evidence="8" type="ORF">NOR_08457</name>
</gene>
<name>A0A166W883_METRR</name>
<dbReference type="STRING" id="1081105.A0A166W883"/>
<evidence type="ECO:0000256" key="5">
    <source>
        <dbReference type="ARBA" id="ARBA00023136"/>
    </source>
</evidence>
<evidence type="ECO:0000313" key="9">
    <source>
        <dbReference type="Proteomes" id="UP000243498"/>
    </source>
</evidence>
<protein>
    <submittedName>
        <fullName evidence="8">LMBR1-like membrane protein</fullName>
    </submittedName>
</protein>
<accession>A0A166W883</accession>
<evidence type="ECO:0000256" key="6">
    <source>
        <dbReference type="SAM" id="MobiDB-lite"/>
    </source>
</evidence>
<feature type="compositionally biased region" description="Low complexity" evidence="6">
    <location>
        <begin position="673"/>
        <end position="687"/>
    </location>
</feature>